<dbReference type="SUPFAM" id="SSF55961">
    <property type="entry name" value="Bet v1-like"/>
    <property type="match status" value="1"/>
</dbReference>
<dbReference type="InterPro" id="IPR001663">
    <property type="entry name" value="Rng_hydr_dOase-A"/>
</dbReference>
<feature type="domain" description="Aromatic-ring-hydroxylating dioxygenase alpha subunit C-terminal" evidence="2">
    <location>
        <begin position="72"/>
        <end position="266"/>
    </location>
</feature>
<evidence type="ECO:0000313" key="3">
    <source>
        <dbReference type="EMBL" id="MDM5147440.1"/>
    </source>
</evidence>
<proteinExistence type="predicted"/>
<dbReference type="Pfam" id="PF00848">
    <property type="entry name" value="Ring_hydroxyl_A"/>
    <property type="match status" value="1"/>
</dbReference>
<dbReference type="Proteomes" id="UP001168167">
    <property type="component" value="Unassembled WGS sequence"/>
</dbReference>
<evidence type="ECO:0000313" key="4">
    <source>
        <dbReference type="Proteomes" id="UP001168167"/>
    </source>
</evidence>
<dbReference type="Gene3D" id="3.90.380.10">
    <property type="entry name" value="Naphthalene 1,2-dioxygenase Alpha Subunit, Chain A, domain 1"/>
    <property type="match status" value="2"/>
</dbReference>
<dbReference type="PANTHER" id="PTHR43756">
    <property type="entry name" value="CHOLINE MONOOXYGENASE, CHLOROPLASTIC"/>
    <property type="match status" value="1"/>
</dbReference>
<evidence type="ECO:0000256" key="1">
    <source>
        <dbReference type="ARBA" id="ARBA00001962"/>
    </source>
</evidence>
<accession>A0ABT7QL73</accession>
<dbReference type="CDD" id="cd00680">
    <property type="entry name" value="RHO_alpha_C"/>
    <property type="match status" value="1"/>
</dbReference>
<comment type="caution">
    <text evidence="3">The sequence shown here is derived from an EMBL/GenBank/DDBJ whole genome shotgun (WGS) entry which is preliminary data.</text>
</comment>
<evidence type="ECO:0000259" key="2">
    <source>
        <dbReference type="Pfam" id="PF00848"/>
    </source>
</evidence>
<dbReference type="PRINTS" id="PR00090">
    <property type="entry name" value="RNGDIOXGNASE"/>
</dbReference>
<dbReference type="PANTHER" id="PTHR43756:SF5">
    <property type="entry name" value="CHOLINE MONOOXYGENASE, CHLOROPLASTIC"/>
    <property type="match status" value="1"/>
</dbReference>
<comment type="cofactor">
    <cofactor evidence="1">
        <name>Fe cation</name>
        <dbReference type="ChEBI" id="CHEBI:24875"/>
    </cofactor>
</comment>
<name>A0ABT7QL73_9GAMM</name>
<keyword evidence="4" id="KW-1185">Reference proteome</keyword>
<reference evidence="3" key="1">
    <citation type="submission" date="2022-08" db="EMBL/GenBank/DDBJ databases">
        <authorList>
            <person name="Dzunkova M."/>
            <person name="La Clair J."/>
            <person name="Tyml T."/>
            <person name="Doud D."/>
            <person name="Schulz F."/>
            <person name="Piquer S."/>
            <person name="Porcel Sanchis D."/>
            <person name="Osborn A."/>
            <person name="Robinson D."/>
            <person name="Louie K.B."/>
            <person name="Bowen B.P."/>
            <person name="Bowers R."/>
            <person name="Lee J."/>
            <person name="Arnau Llombart V."/>
            <person name="Diaz Villanueva W."/>
            <person name="Gosliner T."/>
            <person name="Northen T."/>
            <person name="Cheng J.-F."/>
            <person name="Burkart M.D."/>
            <person name="Woyke T."/>
        </authorList>
    </citation>
    <scope>NUCLEOTIDE SEQUENCE</scope>
    <source>
        <strain evidence="3">Df01</strain>
    </source>
</reference>
<reference evidence="3" key="2">
    <citation type="journal article" date="2023" name="Microbiome">
        <title>Synthase-selected sorting approach identifies a beta-lactone synthase in a nudibranch symbiotic bacterium.</title>
        <authorList>
            <person name="Dzunkova M."/>
            <person name="La Clair J.J."/>
            <person name="Tyml T."/>
            <person name="Doud D."/>
            <person name="Schulz F."/>
            <person name="Piquer-Esteban S."/>
            <person name="Porcel Sanchis D."/>
            <person name="Osborn A."/>
            <person name="Robinson D."/>
            <person name="Louie K.B."/>
            <person name="Bowen B.P."/>
            <person name="Bowers R.M."/>
            <person name="Lee J."/>
            <person name="Arnau V."/>
            <person name="Diaz-Villanueva W."/>
            <person name="Stepanauskas R."/>
            <person name="Gosliner T."/>
            <person name="Date S.V."/>
            <person name="Northen T.R."/>
            <person name="Cheng J.F."/>
            <person name="Burkart M.D."/>
            <person name="Woyke T."/>
        </authorList>
    </citation>
    <scope>NUCLEOTIDE SEQUENCE</scope>
    <source>
        <strain evidence="3">Df01</strain>
    </source>
</reference>
<sequence length="282" mass="31988">MGTPLFDKGANRRMIKMHDMSHLRDFDKKEFGLFPVRVAQWGMLVFACLDDTAPSLQDVVGDLSTRLANYRLDEWEVLGERTYDIQCNWKLLVENAVEYYHLPWVHPRLAKTSRIVDHHRWQGDGMYCGICTSPVTTTDDAGWLSMKNLSGLSTVEQASGYFFGLFPNVIIFVMPSHAFIILARPVSASRTTETAWLVSHPECAKDASNKEINEVLSFWDEVNLEDVSICEKVQRGLAQNPYAGGRMCYHFEEPVHRFQNMVIDAMVGRRHIPVGSAESTAA</sequence>
<gene>
    <name evidence="3" type="ORF">NQX30_03525</name>
</gene>
<organism evidence="3 4">
    <name type="scientific">Candidatus Doriopsillibacter californiensis</name>
    <dbReference type="NCBI Taxonomy" id="2970740"/>
    <lineage>
        <taxon>Bacteria</taxon>
        <taxon>Pseudomonadati</taxon>
        <taxon>Pseudomonadota</taxon>
        <taxon>Gammaproteobacteria</taxon>
        <taxon>Candidatus Tethybacterales</taxon>
        <taxon>Candidatus Persebacteraceae</taxon>
        <taxon>Candidatus Doriopsillibacter</taxon>
    </lineage>
</organism>
<protein>
    <recommendedName>
        <fullName evidence="2">Aromatic-ring-hydroxylating dioxygenase alpha subunit C-terminal domain-containing protein</fullName>
    </recommendedName>
</protein>
<dbReference type="InterPro" id="IPR015879">
    <property type="entry name" value="Ring_hydroxy_dOase_asu_C_dom"/>
</dbReference>
<dbReference type="EMBL" id="JANQAO010000002">
    <property type="protein sequence ID" value="MDM5147440.1"/>
    <property type="molecule type" value="Genomic_DNA"/>
</dbReference>